<reference evidence="2 3" key="1">
    <citation type="submission" date="2024-09" db="EMBL/GenBank/DDBJ databases">
        <authorList>
            <person name="Sun Q."/>
            <person name="Mori K."/>
        </authorList>
    </citation>
    <scope>NUCLEOTIDE SEQUENCE [LARGE SCALE GENOMIC DNA]</scope>
    <source>
        <strain evidence="2 3">CECT 8365</strain>
    </source>
</reference>
<dbReference type="InterPro" id="IPR019220">
    <property type="entry name" value="DUF2135"/>
</dbReference>
<dbReference type="EMBL" id="JBHMFE010000007">
    <property type="protein sequence ID" value="MFB9107238.1"/>
    <property type="molecule type" value="Genomic_DNA"/>
</dbReference>
<comment type="caution">
    <text evidence="2">The sequence shown here is derived from an EMBL/GenBank/DDBJ whole genome shotgun (WGS) entry which is preliminary data.</text>
</comment>
<sequence length="65" mass="7347">MIRNAIKGKYQIKTNYFGETQLTENGPATIMVEIYTTKAGKTTKVLKTIQLGKVKEDDVLAEIIW</sequence>
<dbReference type="Proteomes" id="UP001589562">
    <property type="component" value="Unassembled WGS sequence"/>
</dbReference>
<gene>
    <name evidence="2" type="ORF">ACFFVK_01495</name>
</gene>
<feature type="domain" description="DUF2135" evidence="1">
    <location>
        <begin position="5"/>
        <end position="36"/>
    </location>
</feature>
<accession>A0ABV5H5R9</accession>
<dbReference type="Pfam" id="PF09906">
    <property type="entry name" value="DUF2135"/>
    <property type="match status" value="1"/>
</dbReference>
<proteinExistence type="predicted"/>
<name>A0ABV5H5R9_9FLAO</name>
<organism evidence="2 3">
    <name type="scientific">Flavobacterium gyeonganense</name>
    <dbReference type="NCBI Taxonomy" id="1310418"/>
    <lineage>
        <taxon>Bacteria</taxon>
        <taxon>Pseudomonadati</taxon>
        <taxon>Bacteroidota</taxon>
        <taxon>Flavobacteriia</taxon>
        <taxon>Flavobacteriales</taxon>
        <taxon>Flavobacteriaceae</taxon>
        <taxon>Flavobacterium</taxon>
    </lineage>
</organism>
<evidence type="ECO:0000259" key="1">
    <source>
        <dbReference type="Pfam" id="PF09906"/>
    </source>
</evidence>
<dbReference type="RefSeq" id="WP_278011297.1">
    <property type="nucleotide sequence ID" value="NZ_CP121112.1"/>
</dbReference>
<evidence type="ECO:0000313" key="3">
    <source>
        <dbReference type="Proteomes" id="UP001589562"/>
    </source>
</evidence>
<keyword evidence="3" id="KW-1185">Reference proteome</keyword>
<protein>
    <submittedName>
        <fullName evidence="2">DUF2135 domain-containing protein</fullName>
    </submittedName>
</protein>
<evidence type="ECO:0000313" key="2">
    <source>
        <dbReference type="EMBL" id="MFB9107238.1"/>
    </source>
</evidence>